<keyword evidence="2" id="KW-1185">Reference proteome</keyword>
<protein>
    <submittedName>
        <fullName evidence="1">Uncharacterized protein</fullName>
    </submittedName>
</protein>
<reference evidence="1 2" key="1">
    <citation type="submission" date="2020-07" db="EMBL/GenBank/DDBJ databases">
        <title>Draft genome and description of Microvirga mediterraneensis Marseille-Q2068 sp. nov.</title>
        <authorList>
            <person name="Boxberger M."/>
        </authorList>
    </citation>
    <scope>NUCLEOTIDE SEQUENCE [LARGE SCALE GENOMIC DNA]</scope>
    <source>
        <strain evidence="1 2">Marseille-Q2068</strain>
    </source>
</reference>
<evidence type="ECO:0000313" key="2">
    <source>
        <dbReference type="Proteomes" id="UP000572984"/>
    </source>
</evidence>
<organism evidence="1 2">
    <name type="scientific">Microvirga mediterraneensis</name>
    <dbReference type="NCBI Taxonomy" id="2754695"/>
    <lineage>
        <taxon>Bacteria</taxon>
        <taxon>Pseudomonadati</taxon>
        <taxon>Pseudomonadota</taxon>
        <taxon>Alphaproteobacteria</taxon>
        <taxon>Hyphomicrobiales</taxon>
        <taxon>Methylobacteriaceae</taxon>
        <taxon>Microvirga</taxon>
    </lineage>
</organism>
<accession>A0A838BSB8</accession>
<dbReference type="RefSeq" id="WP_181053359.1">
    <property type="nucleotide sequence ID" value="NZ_JACDXJ010000001.1"/>
</dbReference>
<dbReference type="Proteomes" id="UP000572984">
    <property type="component" value="Unassembled WGS sequence"/>
</dbReference>
<dbReference type="EMBL" id="JACDXJ010000001">
    <property type="protein sequence ID" value="MBA1157929.1"/>
    <property type="molecule type" value="Genomic_DNA"/>
</dbReference>
<gene>
    <name evidence="1" type="ORF">H0S73_17605</name>
</gene>
<name>A0A838BSB8_9HYPH</name>
<dbReference type="AlphaFoldDB" id="A0A838BSB8"/>
<comment type="caution">
    <text evidence="1">The sequence shown here is derived from an EMBL/GenBank/DDBJ whole genome shotgun (WGS) entry which is preliminary data.</text>
</comment>
<sequence length="87" mass="10429">MKRFHPILSDLPDCDDTLRRLADVLQMPHTCRRSRCQRRGACQGGYGPPCYLEDRRSFVLGVGEQMQEYREFWHGRYRAIQAEERRR</sequence>
<proteinExistence type="predicted"/>
<evidence type="ECO:0000313" key="1">
    <source>
        <dbReference type="EMBL" id="MBA1157929.1"/>
    </source>
</evidence>